<proteinExistence type="predicted"/>
<evidence type="ECO:0000313" key="1">
    <source>
        <dbReference type="EMBL" id="CDW22294.1"/>
    </source>
</evidence>
<dbReference type="AlphaFoldDB" id="A0A0K2T876"/>
<reference evidence="1" key="1">
    <citation type="submission" date="2014-05" db="EMBL/GenBank/DDBJ databases">
        <authorList>
            <person name="Chronopoulou M."/>
        </authorList>
    </citation>
    <scope>NUCLEOTIDE SEQUENCE</scope>
    <source>
        <tissue evidence="1">Whole organism</tissue>
    </source>
</reference>
<accession>A0A0K2T876</accession>
<dbReference type="EMBL" id="HACA01004933">
    <property type="protein sequence ID" value="CDW22294.1"/>
    <property type="molecule type" value="Transcribed_RNA"/>
</dbReference>
<organism evidence="1">
    <name type="scientific">Lepeophtheirus salmonis</name>
    <name type="common">Salmon louse</name>
    <name type="synonym">Caligus salmonis</name>
    <dbReference type="NCBI Taxonomy" id="72036"/>
    <lineage>
        <taxon>Eukaryota</taxon>
        <taxon>Metazoa</taxon>
        <taxon>Ecdysozoa</taxon>
        <taxon>Arthropoda</taxon>
        <taxon>Crustacea</taxon>
        <taxon>Multicrustacea</taxon>
        <taxon>Hexanauplia</taxon>
        <taxon>Copepoda</taxon>
        <taxon>Siphonostomatoida</taxon>
        <taxon>Caligidae</taxon>
        <taxon>Lepeophtheirus</taxon>
    </lineage>
</organism>
<name>A0A0K2T876_LEPSM</name>
<sequence>MRKSSRKLGSTIGLHKTCTWWSIKQHRILFINELECFLTANKEIVDISNRFRFFFFNVRAVNEKPFGYWGQCNGGTQKC</sequence>
<protein>
    <submittedName>
        <fullName evidence="1">Uncharacterized protein</fullName>
    </submittedName>
</protein>